<feature type="domain" description="CinA C-terminal" evidence="1">
    <location>
        <begin position="8"/>
        <end position="159"/>
    </location>
</feature>
<evidence type="ECO:0000259" key="1">
    <source>
        <dbReference type="Pfam" id="PF02464"/>
    </source>
</evidence>
<protein>
    <submittedName>
        <fullName evidence="2">CinA family protein</fullName>
    </submittedName>
</protein>
<dbReference type="Gene3D" id="3.90.950.20">
    <property type="entry name" value="CinA-like"/>
    <property type="match status" value="1"/>
</dbReference>
<proteinExistence type="predicted"/>
<gene>
    <name evidence="2" type="ORF">AB6T85_02680</name>
</gene>
<dbReference type="EMBL" id="JBGFFX010000001">
    <property type="protein sequence ID" value="MEY8769347.1"/>
    <property type="molecule type" value="Genomic_DNA"/>
</dbReference>
<sequence>MDKELLNTAERLGKVLLQAGAKVAAAESCTSGLVSSALGAASDSSSYFTSGFVTYTDSAKHRILHVSEKTLQEHTAVSEATAREMAAGAKEVSGEKASIAVTGYAGPDGGEDGTPAGTVWFGWGLPDGEVRALKQHFSGDCEEVVRKAALFALQHLTELLQSQR</sequence>
<organism evidence="2 3">
    <name type="scientific">Erwinia aeris</name>
    <dbReference type="NCBI Taxonomy" id="3239803"/>
    <lineage>
        <taxon>Bacteria</taxon>
        <taxon>Pseudomonadati</taxon>
        <taxon>Pseudomonadota</taxon>
        <taxon>Gammaproteobacteria</taxon>
        <taxon>Enterobacterales</taxon>
        <taxon>Erwiniaceae</taxon>
        <taxon>Erwinia</taxon>
    </lineage>
</organism>
<comment type="caution">
    <text evidence="2">The sequence shown here is derived from an EMBL/GenBank/DDBJ whole genome shotgun (WGS) entry which is preliminary data.</text>
</comment>
<dbReference type="RefSeq" id="WP_253454217.1">
    <property type="nucleotide sequence ID" value="NZ_JBGFFX010000001.1"/>
</dbReference>
<dbReference type="InterPro" id="IPR008136">
    <property type="entry name" value="CinA_C"/>
</dbReference>
<accession>A0ABV4E388</accession>
<dbReference type="InterPro" id="IPR036653">
    <property type="entry name" value="CinA-like_C"/>
</dbReference>
<dbReference type="Pfam" id="PF02464">
    <property type="entry name" value="CinA"/>
    <property type="match status" value="1"/>
</dbReference>
<dbReference type="SUPFAM" id="SSF142433">
    <property type="entry name" value="CinA-like"/>
    <property type="match status" value="1"/>
</dbReference>
<evidence type="ECO:0000313" key="2">
    <source>
        <dbReference type="EMBL" id="MEY8769347.1"/>
    </source>
</evidence>
<name>A0ABV4E388_9GAMM</name>
<keyword evidence="3" id="KW-1185">Reference proteome</keyword>
<dbReference type="Proteomes" id="UP001565243">
    <property type="component" value="Unassembled WGS sequence"/>
</dbReference>
<evidence type="ECO:0000313" key="3">
    <source>
        <dbReference type="Proteomes" id="UP001565243"/>
    </source>
</evidence>
<dbReference type="NCBIfam" id="TIGR00199">
    <property type="entry name" value="PncC_domain"/>
    <property type="match status" value="1"/>
</dbReference>
<reference evidence="2 3" key="1">
    <citation type="submission" date="2024-07" db="EMBL/GenBank/DDBJ databases">
        <authorList>
            <person name="Hebao G."/>
        </authorList>
    </citation>
    <scope>NUCLEOTIDE SEQUENCE [LARGE SCALE GENOMIC DNA]</scope>
    <source>
        <strain evidence="2 3">ACCC 02193</strain>
    </source>
</reference>